<protein>
    <recommendedName>
        <fullName evidence="5">Secreted protein</fullName>
    </recommendedName>
</protein>
<dbReference type="Proteomes" id="UP000026962">
    <property type="component" value="Chromosome 3"/>
</dbReference>
<reference evidence="3" key="1">
    <citation type="submission" date="2015-04" db="UniProtKB">
        <authorList>
            <consortium name="EnsemblPlants"/>
        </authorList>
    </citation>
    <scope>IDENTIFICATION</scope>
</reference>
<feature type="signal peptide" evidence="2">
    <location>
        <begin position="1"/>
        <end position="34"/>
    </location>
</feature>
<evidence type="ECO:0000313" key="4">
    <source>
        <dbReference type="Proteomes" id="UP000026962"/>
    </source>
</evidence>
<evidence type="ECO:0000256" key="2">
    <source>
        <dbReference type="SAM" id="SignalP"/>
    </source>
</evidence>
<feature type="chain" id="PRO_5002365030" description="Secreted protein" evidence="2">
    <location>
        <begin position="35"/>
        <end position="150"/>
    </location>
</feature>
<dbReference type="AlphaFoldDB" id="A0A0E0K9Z4"/>
<keyword evidence="4" id="KW-1185">Reference proteome</keyword>
<evidence type="ECO:0008006" key="5">
    <source>
        <dbReference type="Google" id="ProtNLM"/>
    </source>
</evidence>
<organism evidence="3">
    <name type="scientific">Oryza punctata</name>
    <name type="common">Red rice</name>
    <dbReference type="NCBI Taxonomy" id="4537"/>
    <lineage>
        <taxon>Eukaryota</taxon>
        <taxon>Viridiplantae</taxon>
        <taxon>Streptophyta</taxon>
        <taxon>Embryophyta</taxon>
        <taxon>Tracheophyta</taxon>
        <taxon>Spermatophyta</taxon>
        <taxon>Magnoliopsida</taxon>
        <taxon>Liliopsida</taxon>
        <taxon>Poales</taxon>
        <taxon>Poaceae</taxon>
        <taxon>BOP clade</taxon>
        <taxon>Oryzoideae</taxon>
        <taxon>Oryzeae</taxon>
        <taxon>Oryzinae</taxon>
        <taxon>Oryza</taxon>
    </lineage>
</organism>
<sequence>MDAYQCLVTPLQGRLFLACVLCTVSGSVSPRAGAAEPNLWQDVHSCAACSACLSLSRRATQTTSCAAGICGESHGGDSGLRSARAGYACCGWAETHTGGPTLPDPSLQEAAASRSTPSTFTTSSRSAAVCTLLRLAVLNVSKNLPPSLTA</sequence>
<evidence type="ECO:0000256" key="1">
    <source>
        <dbReference type="SAM" id="MobiDB-lite"/>
    </source>
</evidence>
<keyword evidence="2" id="KW-0732">Signal</keyword>
<name>A0A0E0K9Z4_ORYPU</name>
<evidence type="ECO:0000313" key="3">
    <source>
        <dbReference type="EnsemblPlants" id="OPUNC03G06570.1"/>
    </source>
</evidence>
<proteinExistence type="predicted"/>
<dbReference type="HOGENOM" id="CLU_1743503_0_0_1"/>
<feature type="region of interest" description="Disordered" evidence="1">
    <location>
        <begin position="101"/>
        <end position="120"/>
    </location>
</feature>
<dbReference type="EnsemblPlants" id="OPUNC03G06570.1">
    <property type="protein sequence ID" value="OPUNC03G06570.1"/>
    <property type="gene ID" value="OPUNC03G06570"/>
</dbReference>
<feature type="compositionally biased region" description="Low complexity" evidence="1">
    <location>
        <begin position="110"/>
        <end position="120"/>
    </location>
</feature>
<dbReference type="Gramene" id="OPUNC03G06570.1">
    <property type="protein sequence ID" value="OPUNC03G06570.1"/>
    <property type="gene ID" value="OPUNC03G06570"/>
</dbReference>
<reference evidence="3" key="2">
    <citation type="submission" date="2018-05" db="EMBL/GenBank/DDBJ databases">
        <title>OpunRS2 (Oryza punctata Reference Sequence Version 2).</title>
        <authorList>
            <person name="Zhang J."/>
            <person name="Kudrna D."/>
            <person name="Lee S."/>
            <person name="Talag J."/>
            <person name="Welchert J."/>
            <person name="Wing R.A."/>
        </authorList>
    </citation>
    <scope>NUCLEOTIDE SEQUENCE [LARGE SCALE GENOMIC DNA]</scope>
</reference>
<accession>A0A0E0K9Z4</accession>